<dbReference type="NCBIfam" id="TIGR02021">
    <property type="entry name" value="BchM-ChlM"/>
    <property type="match status" value="1"/>
</dbReference>
<dbReference type="SUPFAM" id="SSF53335">
    <property type="entry name" value="S-adenosyl-L-methionine-dependent methyltransferases"/>
    <property type="match status" value="1"/>
</dbReference>
<dbReference type="Pfam" id="PF07109">
    <property type="entry name" value="Mg-por_mtran_C"/>
    <property type="match status" value="1"/>
</dbReference>
<proteinExistence type="predicted"/>
<dbReference type="CDD" id="cd02440">
    <property type="entry name" value="AdoMet_MTases"/>
    <property type="match status" value="1"/>
</dbReference>
<name>A0ABV3RT12_9RHOB</name>
<dbReference type="EC" id="2.1.1.11" evidence="3"/>
<comment type="caution">
    <text evidence="6">The sequence shown here is derived from an EMBL/GenBank/DDBJ whole genome shotgun (WGS) entry which is preliminary data.</text>
</comment>
<evidence type="ECO:0000313" key="6">
    <source>
        <dbReference type="EMBL" id="MEW9921723.1"/>
    </source>
</evidence>
<evidence type="ECO:0000259" key="5">
    <source>
        <dbReference type="Pfam" id="PF07109"/>
    </source>
</evidence>
<dbReference type="Gene3D" id="3.40.50.150">
    <property type="entry name" value="Vaccinia Virus protein VP39"/>
    <property type="match status" value="1"/>
</dbReference>
<keyword evidence="2" id="KW-0949">S-adenosyl-L-methionine</keyword>
<dbReference type="InterPro" id="IPR010940">
    <property type="entry name" value="Mg_prot_MeTrfase_C"/>
</dbReference>
<protein>
    <recommendedName>
        <fullName evidence="3">Magnesium protoporphyrin IX methyltransferase</fullName>
        <ecNumber evidence="3">2.1.1.11</ecNumber>
    </recommendedName>
</protein>
<dbReference type="GO" id="GO:0032259">
    <property type="term" value="P:methylation"/>
    <property type="evidence" value="ECO:0007669"/>
    <property type="project" value="UniProtKB-KW"/>
</dbReference>
<accession>A0ABV3RT12</accession>
<keyword evidence="1 6" id="KW-0489">Methyltransferase</keyword>
<feature type="domain" description="Magnesium-protoporphyrin IX methyltransferase C-terminal" evidence="5">
    <location>
        <begin position="128"/>
        <end position="221"/>
    </location>
</feature>
<dbReference type="PANTHER" id="PTHR43861">
    <property type="entry name" value="TRANS-ACONITATE 2-METHYLTRANSFERASE-RELATED"/>
    <property type="match status" value="1"/>
</dbReference>
<dbReference type="PANTHER" id="PTHR43861:SF1">
    <property type="entry name" value="TRANS-ACONITATE 2-METHYLTRANSFERASE"/>
    <property type="match status" value="1"/>
</dbReference>
<sequence length="222" mass="24564">MSYEATRNRVETYFDRTATKVWERLTSDAPVSGIRATVRAGRDRMREVILNALPADLTGARVLDAGCGTGTLAFELASRGAEVLGVDISPQLIDIAIKRTPNNLHDRITFRAGDMLDPAHGTFDQVVAMDSLIYYTAPDIDRILDGLAPRLTQNMVFTVAPRTPLLMLMWRAGKLFPRSDRSPVMIPHSARELAAALSTGTIRDIERVTSGFYISQALEYRP</sequence>
<evidence type="ECO:0000259" key="4">
    <source>
        <dbReference type="Pfam" id="PF05175"/>
    </source>
</evidence>
<dbReference type="GO" id="GO:0046406">
    <property type="term" value="F:magnesium protoporphyrin IX methyltransferase activity"/>
    <property type="evidence" value="ECO:0007669"/>
    <property type="project" value="UniProtKB-EC"/>
</dbReference>
<keyword evidence="7" id="KW-1185">Reference proteome</keyword>
<dbReference type="InterPro" id="IPR010251">
    <property type="entry name" value="Mg_prot_MeTrfase"/>
</dbReference>
<keyword evidence="6" id="KW-0808">Transferase</keyword>
<dbReference type="RefSeq" id="WP_367879424.1">
    <property type="nucleotide sequence ID" value="NZ_JBFNXX010000020.1"/>
</dbReference>
<feature type="domain" description="Methyltransferase small" evidence="4">
    <location>
        <begin position="43"/>
        <end position="127"/>
    </location>
</feature>
<reference evidence="6 7" key="1">
    <citation type="submission" date="2024-07" db="EMBL/GenBank/DDBJ databases">
        <title>Marimonas sp.nov., isolated from tidal-flat sediment.</title>
        <authorList>
            <person name="Jayan J.N."/>
            <person name="Lee S.S."/>
        </authorList>
    </citation>
    <scope>NUCLEOTIDE SEQUENCE [LARGE SCALE GENOMIC DNA]</scope>
    <source>
        <strain evidence="6 7">MJW-29</strain>
    </source>
</reference>
<gene>
    <name evidence="6" type="primary">bchM</name>
    <name evidence="6" type="ORF">AB2B41_19115</name>
</gene>
<evidence type="ECO:0000256" key="2">
    <source>
        <dbReference type="ARBA" id="ARBA00022691"/>
    </source>
</evidence>
<organism evidence="6 7">
    <name type="scientific">Sulfitobacter sediminis</name>
    <dbReference type="NCBI Taxonomy" id="3234186"/>
    <lineage>
        <taxon>Bacteria</taxon>
        <taxon>Pseudomonadati</taxon>
        <taxon>Pseudomonadota</taxon>
        <taxon>Alphaproteobacteria</taxon>
        <taxon>Rhodobacterales</taxon>
        <taxon>Roseobacteraceae</taxon>
        <taxon>Sulfitobacter</taxon>
    </lineage>
</organism>
<evidence type="ECO:0000256" key="3">
    <source>
        <dbReference type="NCBIfam" id="TIGR02021"/>
    </source>
</evidence>
<evidence type="ECO:0000313" key="7">
    <source>
        <dbReference type="Proteomes" id="UP001556098"/>
    </source>
</evidence>
<dbReference type="InterPro" id="IPR007848">
    <property type="entry name" value="Small_mtfrase_dom"/>
</dbReference>
<dbReference type="Proteomes" id="UP001556098">
    <property type="component" value="Unassembled WGS sequence"/>
</dbReference>
<dbReference type="EMBL" id="JBFNXX010000020">
    <property type="protein sequence ID" value="MEW9921723.1"/>
    <property type="molecule type" value="Genomic_DNA"/>
</dbReference>
<dbReference type="InterPro" id="IPR029063">
    <property type="entry name" value="SAM-dependent_MTases_sf"/>
</dbReference>
<dbReference type="Pfam" id="PF05175">
    <property type="entry name" value="MTS"/>
    <property type="match status" value="1"/>
</dbReference>
<evidence type="ECO:0000256" key="1">
    <source>
        <dbReference type="ARBA" id="ARBA00022603"/>
    </source>
</evidence>
<dbReference type="PROSITE" id="PS51556">
    <property type="entry name" value="SAM_MT_MG_PIX"/>
    <property type="match status" value="1"/>
</dbReference>